<name>A0A1M5RWA2_9BACT</name>
<reference evidence="1 2" key="1">
    <citation type="submission" date="2016-11" db="EMBL/GenBank/DDBJ databases">
        <authorList>
            <person name="Jaros S."/>
            <person name="Januszkiewicz K."/>
            <person name="Wedrychowicz H."/>
        </authorList>
    </citation>
    <scope>NUCLEOTIDE SEQUENCE [LARGE SCALE GENOMIC DNA]</scope>
    <source>
        <strain evidence="1 2">DSM 9705</strain>
    </source>
</reference>
<dbReference type="InterPro" id="IPR052931">
    <property type="entry name" value="Prophage_regulatory_activator"/>
</dbReference>
<dbReference type="PANTHER" id="PTHR36154">
    <property type="entry name" value="DNA-BINDING TRANSCRIPTIONAL ACTIVATOR ALPA"/>
    <property type="match status" value="1"/>
</dbReference>
<accession>A0A1M5RWA2</accession>
<dbReference type="PANTHER" id="PTHR36154:SF1">
    <property type="entry name" value="DNA-BINDING TRANSCRIPTIONAL ACTIVATOR ALPA"/>
    <property type="match status" value="1"/>
</dbReference>
<evidence type="ECO:0000313" key="2">
    <source>
        <dbReference type="Proteomes" id="UP000184139"/>
    </source>
</evidence>
<dbReference type="Pfam" id="PF05930">
    <property type="entry name" value="Phage_AlpA"/>
    <property type="match status" value="1"/>
</dbReference>
<dbReference type="STRING" id="1121409.SAMN02745124_00009"/>
<dbReference type="EMBL" id="FQXS01000001">
    <property type="protein sequence ID" value="SHH30073.1"/>
    <property type="molecule type" value="Genomic_DNA"/>
</dbReference>
<keyword evidence="2" id="KW-1185">Reference proteome</keyword>
<dbReference type="OrthoDB" id="9801242at2"/>
<proteinExistence type="predicted"/>
<dbReference type="Proteomes" id="UP000184139">
    <property type="component" value="Unassembled WGS sequence"/>
</dbReference>
<evidence type="ECO:0000313" key="1">
    <source>
        <dbReference type="EMBL" id="SHH30073.1"/>
    </source>
</evidence>
<sequence length="69" mass="7978">MRSQNQSKALLRRPEVERRTGLKRSTIYSRMKEGSFPQSVSLGRSVAWVAEEIDAWIEERIAQREVMAA</sequence>
<organism evidence="1 2">
    <name type="scientific">Desulfofustis glycolicus DSM 9705</name>
    <dbReference type="NCBI Taxonomy" id="1121409"/>
    <lineage>
        <taxon>Bacteria</taxon>
        <taxon>Pseudomonadati</taxon>
        <taxon>Thermodesulfobacteriota</taxon>
        <taxon>Desulfobulbia</taxon>
        <taxon>Desulfobulbales</taxon>
        <taxon>Desulfocapsaceae</taxon>
        <taxon>Desulfofustis</taxon>
    </lineage>
</organism>
<dbReference type="RefSeq" id="WP_073372792.1">
    <property type="nucleotide sequence ID" value="NZ_FQXS01000001.1"/>
</dbReference>
<protein>
    <submittedName>
        <fullName evidence="1">Transcriptional regulator, AlpA family</fullName>
    </submittedName>
</protein>
<dbReference type="InterPro" id="IPR010260">
    <property type="entry name" value="AlpA"/>
</dbReference>
<dbReference type="Gene3D" id="1.10.238.160">
    <property type="match status" value="1"/>
</dbReference>
<gene>
    <name evidence="1" type="ORF">SAMN02745124_00009</name>
</gene>
<dbReference type="AlphaFoldDB" id="A0A1M5RWA2"/>